<feature type="region of interest" description="Disordered" evidence="2">
    <location>
        <begin position="236"/>
        <end position="258"/>
    </location>
</feature>
<dbReference type="InterPro" id="IPR050441">
    <property type="entry name" value="RBM"/>
</dbReference>
<feature type="compositionally biased region" description="Basic residues" evidence="2">
    <location>
        <begin position="112"/>
        <end position="130"/>
    </location>
</feature>
<dbReference type="SMART" id="SM00360">
    <property type="entry name" value="RRM"/>
    <property type="match status" value="2"/>
</dbReference>
<name>A0A1X0QZH8_RHIZD</name>
<protein>
    <submittedName>
        <fullName evidence="4">RNA-binding domain-containing protein</fullName>
    </submittedName>
</protein>
<feature type="domain" description="RRM" evidence="3">
    <location>
        <begin position="155"/>
        <end position="231"/>
    </location>
</feature>
<sequence length="363" mass="42208">MTTTVTTLSGTQPTAPVRLVMNEQPFENKVFVGNLSFKTTKESLTAFAEKSGKILETVIIKRGRRHLGYGFITFEKEDEAKRAAKDLNKKELDGREINVEVARPKSELPSKRTPKVSSSRRKRRVKKVNKAKKEENSASTNITQIEKLDRDRSKTIIFVANLPFTTKEEDLKELFKNYKVASVHVVRMRKGRSRGYGFVEFENDEEQKKAIENMKDVTLEGRSVYLKVAYSRQERDDDKEKTKEKEEKLKEDKAKEEEKKEVKVVKEEKKDEAKIIKEEKKEDVKIVKEEKKEEVKVIKEEVKEVKVVKEEKKEVKEIKDTKNDKNVKEIKDTKDVKEIKDKKEPASVKEADKKAKEEKVDTK</sequence>
<dbReference type="SUPFAM" id="SSF54928">
    <property type="entry name" value="RNA-binding domain, RBD"/>
    <property type="match status" value="2"/>
</dbReference>
<feature type="domain" description="RRM" evidence="3">
    <location>
        <begin position="28"/>
        <end position="104"/>
    </location>
</feature>
<dbReference type="GO" id="GO:0003723">
    <property type="term" value="F:RNA binding"/>
    <property type="evidence" value="ECO:0007669"/>
    <property type="project" value="UniProtKB-UniRule"/>
</dbReference>
<evidence type="ECO:0000256" key="1">
    <source>
        <dbReference type="PROSITE-ProRule" id="PRU00176"/>
    </source>
</evidence>
<organism evidence="4">
    <name type="scientific">Rhizopus microsporus var. microsporus</name>
    <dbReference type="NCBI Taxonomy" id="86635"/>
    <lineage>
        <taxon>Eukaryota</taxon>
        <taxon>Fungi</taxon>
        <taxon>Fungi incertae sedis</taxon>
        <taxon>Mucoromycota</taxon>
        <taxon>Mucoromycotina</taxon>
        <taxon>Mucoromycetes</taxon>
        <taxon>Mucorales</taxon>
        <taxon>Mucorineae</taxon>
        <taxon>Rhizopodaceae</taxon>
        <taxon>Rhizopus</taxon>
    </lineage>
</organism>
<evidence type="ECO:0000256" key="2">
    <source>
        <dbReference type="SAM" id="MobiDB-lite"/>
    </source>
</evidence>
<dbReference type="InterPro" id="IPR012677">
    <property type="entry name" value="Nucleotide-bd_a/b_plait_sf"/>
</dbReference>
<reference evidence="4" key="1">
    <citation type="journal article" date="2016" name="Proc. Natl. Acad. Sci. U.S.A.">
        <title>Lipid metabolic changes in an early divergent fungus govern the establishment of a mutualistic symbiosis with endobacteria.</title>
        <authorList>
            <person name="Lastovetsky O.A."/>
            <person name="Gaspar M.L."/>
            <person name="Mondo S.J."/>
            <person name="LaButti K.M."/>
            <person name="Sandor L."/>
            <person name="Grigoriev I.V."/>
            <person name="Henry S.A."/>
            <person name="Pawlowska T.E."/>
        </authorList>
    </citation>
    <scope>NUCLEOTIDE SEQUENCE [LARGE SCALE GENOMIC DNA]</scope>
    <source>
        <strain evidence="4">ATCC 52814</strain>
    </source>
</reference>
<dbReference type="PANTHER" id="PTHR48034">
    <property type="entry name" value="TRANSFORMER-2 SEX-DETERMINING PROTEIN-RELATED"/>
    <property type="match status" value="1"/>
</dbReference>
<dbReference type="Proteomes" id="UP000242414">
    <property type="component" value="Unassembled WGS sequence"/>
</dbReference>
<dbReference type="InterPro" id="IPR035979">
    <property type="entry name" value="RBD_domain_sf"/>
</dbReference>
<dbReference type="InterPro" id="IPR000504">
    <property type="entry name" value="RRM_dom"/>
</dbReference>
<gene>
    <name evidence="4" type="ORF">BCV72DRAFT_336805</name>
</gene>
<feature type="region of interest" description="Disordered" evidence="2">
    <location>
        <begin position="104"/>
        <end position="139"/>
    </location>
</feature>
<dbReference type="OrthoDB" id="439808at2759"/>
<proteinExistence type="predicted"/>
<accession>A0A1X0QZH8</accession>
<dbReference type="Pfam" id="PF00076">
    <property type="entry name" value="RRM_1"/>
    <property type="match status" value="2"/>
</dbReference>
<evidence type="ECO:0000259" key="3">
    <source>
        <dbReference type="PROSITE" id="PS50102"/>
    </source>
</evidence>
<dbReference type="PROSITE" id="PS50102">
    <property type="entry name" value="RRM"/>
    <property type="match status" value="2"/>
</dbReference>
<dbReference type="Gene3D" id="3.30.70.330">
    <property type="match status" value="2"/>
</dbReference>
<keyword evidence="1" id="KW-0694">RNA-binding</keyword>
<dbReference type="EMBL" id="KV921952">
    <property type="protein sequence ID" value="ORE05165.1"/>
    <property type="molecule type" value="Genomic_DNA"/>
</dbReference>
<evidence type="ECO:0000313" key="4">
    <source>
        <dbReference type="EMBL" id="ORE05165.1"/>
    </source>
</evidence>
<dbReference type="VEuPathDB" id="FungiDB:BCV72DRAFT_336805"/>
<dbReference type="AlphaFoldDB" id="A0A1X0QZH8"/>
<feature type="region of interest" description="Disordered" evidence="2">
    <location>
        <begin position="322"/>
        <end position="363"/>
    </location>
</feature>